<sequence length="90" mass="9387">MSQHVTSGMTRPTHPSPGFSRNDARLVAILSGGLGALGAVVGLAVGLRTYTPTAWFAALEVGAPAAWLGLMLGLTIVGVRRLAARRRRAH</sequence>
<keyword evidence="1" id="KW-1133">Transmembrane helix</keyword>
<name>A0ABX5ZAU6_9MICO</name>
<feature type="transmembrane region" description="Helical" evidence="1">
    <location>
        <begin position="53"/>
        <end position="79"/>
    </location>
</feature>
<keyword evidence="3" id="KW-1185">Reference proteome</keyword>
<evidence type="ECO:0000313" key="3">
    <source>
        <dbReference type="Proteomes" id="UP000323565"/>
    </source>
</evidence>
<feature type="transmembrane region" description="Helical" evidence="1">
    <location>
        <begin position="26"/>
        <end position="47"/>
    </location>
</feature>
<dbReference type="EMBL" id="CP043031">
    <property type="protein sequence ID" value="QEH94087.1"/>
    <property type="molecule type" value="Genomic_DNA"/>
</dbReference>
<proteinExistence type="predicted"/>
<gene>
    <name evidence="2" type="ORF">FV141_11535</name>
</gene>
<keyword evidence="1" id="KW-0812">Transmembrane</keyword>
<protein>
    <submittedName>
        <fullName evidence="2">Uncharacterized protein</fullName>
    </submittedName>
</protein>
<organism evidence="2 3">
    <name type="scientific">Dermacoccus abyssi</name>
    <dbReference type="NCBI Taxonomy" id="322596"/>
    <lineage>
        <taxon>Bacteria</taxon>
        <taxon>Bacillati</taxon>
        <taxon>Actinomycetota</taxon>
        <taxon>Actinomycetes</taxon>
        <taxon>Micrococcales</taxon>
        <taxon>Dermacoccaceae</taxon>
        <taxon>Dermacoccus</taxon>
    </lineage>
</organism>
<evidence type="ECO:0000313" key="2">
    <source>
        <dbReference type="EMBL" id="QEH94087.1"/>
    </source>
</evidence>
<evidence type="ECO:0000256" key="1">
    <source>
        <dbReference type="SAM" id="Phobius"/>
    </source>
</evidence>
<keyword evidence="1" id="KW-0472">Membrane</keyword>
<reference evidence="2 3" key="1">
    <citation type="submission" date="2019-08" db="EMBL/GenBank/DDBJ databases">
        <title>Dermacoccus abyssi strain HZAU 226, whole genome Nanopore sequencing project.</title>
        <authorList>
            <person name="Guo A."/>
            <person name="Zhang X."/>
            <person name="Ruan Y."/>
            <person name="Liu W."/>
            <person name="Chen Q."/>
            <person name="Gu L."/>
        </authorList>
    </citation>
    <scope>NUCLEOTIDE SEQUENCE [LARGE SCALE GENOMIC DNA]</scope>
    <source>
        <strain evidence="2 3">HZAU 226</strain>
    </source>
</reference>
<dbReference type="Proteomes" id="UP000323565">
    <property type="component" value="Chromosome"/>
</dbReference>
<accession>A0ABX5ZAU6</accession>